<dbReference type="Gene3D" id="3.40.50.980">
    <property type="match status" value="2"/>
</dbReference>
<evidence type="ECO:0000256" key="4">
    <source>
        <dbReference type="SAM" id="MobiDB-lite"/>
    </source>
</evidence>
<dbReference type="InterPro" id="IPR009081">
    <property type="entry name" value="PP-bd_ACP"/>
</dbReference>
<dbReference type="Gene3D" id="3.30.300.30">
    <property type="match status" value="1"/>
</dbReference>
<dbReference type="OrthoDB" id="2472181at2"/>
<accession>A0A495JVC7</accession>
<name>A0A495JVC7_9ACTN</name>
<dbReference type="NCBIfam" id="TIGR01733">
    <property type="entry name" value="AA-adenyl-dom"/>
    <property type="match status" value="1"/>
</dbReference>
<dbReference type="GO" id="GO:0008610">
    <property type="term" value="P:lipid biosynthetic process"/>
    <property type="evidence" value="ECO:0007669"/>
    <property type="project" value="UniProtKB-ARBA"/>
</dbReference>
<dbReference type="RefSeq" id="WP_121160281.1">
    <property type="nucleotide sequence ID" value="NZ_RBKT01000001.1"/>
</dbReference>
<dbReference type="Pfam" id="PF00550">
    <property type="entry name" value="PP-binding"/>
    <property type="match status" value="1"/>
</dbReference>
<dbReference type="CDD" id="cd19531">
    <property type="entry name" value="LCL_NRPS-like"/>
    <property type="match status" value="1"/>
</dbReference>
<dbReference type="FunFam" id="2.30.38.10:FF:000001">
    <property type="entry name" value="Non-ribosomal peptide synthetase PvdI"/>
    <property type="match status" value="1"/>
</dbReference>
<dbReference type="SUPFAM" id="SSF52777">
    <property type="entry name" value="CoA-dependent acyltransferases"/>
    <property type="match status" value="2"/>
</dbReference>
<dbReference type="InterPro" id="IPR010071">
    <property type="entry name" value="AA_adenyl_dom"/>
</dbReference>
<evidence type="ECO:0000256" key="2">
    <source>
        <dbReference type="ARBA" id="ARBA00022450"/>
    </source>
</evidence>
<dbReference type="InterPro" id="IPR045851">
    <property type="entry name" value="AMP-bd_C_sf"/>
</dbReference>
<dbReference type="EMBL" id="RBKT01000001">
    <property type="protein sequence ID" value="RKR92252.1"/>
    <property type="molecule type" value="Genomic_DNA"/>
</dbReference>
<dbReference type="InterPro" id="IPR023213">
    <property type="entry name" value="CAT-like_dom_sf"/>
</dbReference>
<dbReference type="Pfam" id="PF13193">
    <property type="entry name" value="AMP-binding_C"/>
    <property type="match status" value="1"/>
</dbReference>
<dbReference type="FunFam" id="3.40.50.12780:FF:000012">
    <property type="entry name" value="Non-ribosomal peptide synthetase"/>
    <property type="match status" value="1"/>
</dbReference>
<dbReference type="GO" id="GO:0043041">
    <property type="term" value="P:amino acid activation for nonribosomal peptide biosynthetic process"/>
    <property type="evidence" value="ECO:0007669"/>
    <property type="project" value="TreeGrafter"/>
</dbReference>
<dbReference type="Gene3D" id="1.10.1200.10">
    <property type="entry name" value="ACP-like"/>
    <property type="match status" value="1"/>
</dbReference>
<keyword evidence="2" id="KW-0596">Phosphopantetheine</keyword>
<dbReference type="PROSITE" id="PS50075">
    <property type="entry name" value="CARRIER"/>
    <property type="match status" value="1"/>
</dbReference>
<keyword evidence="3" id="KW-0597">Phosphoprotein</keyword>
<sequence length="1178" mass="125850">MPSTADPDAGTPTTAQPPDVRGSVVGLSPQRQALLARRLAQRGLASVTEPLIARLPRTGPEQRFTCSSGQQRMWLANQFDPADPSFHVSISQRMRGDLDVGALRQALADLVTRHEILRTVYVGVDGTPHQIVRPPAPVPMGEVDLRELPVVDREPRARSLARRAFAVPFDLATGPVLRAVLYRLADDDRVLLMTSHHIAIDGWSIGNALRELAALYRWRLTTPAGPSAAGPPPLPELTIQYVDYAHWQHESLADGELADGLDFWRRQLAAPRASAELPIAHRPEPDATSDSTSTGGAGTGTGTGTGTGGKVGLMIGPELLDRLRTAAGATRGTTPFVTLLTGFKALLARYLGQPDVTVGTLVAARTHVELEPLIGYFANPVALRTRLDPELTFAEAVSRVRRTVIDGFAYQSVPFDRVVQELAPRREAGRHPFFQAALILHNFSAGTPEDWPGLDVRWWNSELDDMLFDLTLVAVPQPDGGLEATFSYRTDVFDAADIGRLAEGFTELLAGIAADPGQRLGDLPLLTPAQRQWLLVDRQGPVREPTPQTATFPALWARSRDRHPDAVAVAAVDGELSYAELDQRAELLARRLRASGVGTETPVGICLDRTSAMLVAMLGVWRAGGAYVPLDPAFPAGRLRLMLDDAGVRVLVTQGAVRERMPDLCASVPELINLDRDEERGCPPDPVTGDPPDPDQLAYVIFTSGSTGRPKGVQVTHGAVGNLLVAFGESLALTPADRLLAVTTLSFDISVLELLLPLVHGARVVVAGNAEVVDGAALQARLRDSGATVLQGTPATWRMLLAAGELPTTVRHRLCGGEAFSRELADRLGGGALWNVYGPTETTVWSAAGLVEPAPARPVAIGPPITNTRIHLLDRRGQPVPVGVPGELHIGGAGLARGYLDRPGLTARKFVPDPFGSPPGGRLYATGDQARYLPDGRIEFLGRGDQQVKIRGFRVELGEVEAVLREQTEVGDAAVAAWSDGSDGDARLVAYVVPADGATTDAARLWALLQPRLALRLPGYLIPATLVPLDRLPLTPNGKLDRSGLPAPTWGATDATPYVPAGDPVEAAIVRIWEEVLDVRPVGVETDFFALGGHSLLAERVLARLRAYFQLAAPTRVLFEAPTVAGLAAALIRLEPVPGQVTAVAEVRAEIETMSPEAVARLLDGSGQDEVFGSGGVG</sequence>
<feature type="compositionally biased region" description="Gly residues" evidence="4">
    <location>
        <begin position="295"/>
        <end position="310"/>
    </location>
</feature>
<dbReference type="GO" id="GO:0072330">
    <property type="term" value="P:monocarboxylic acid biosynthetic process"/>
    <property type="evidence" value="ECO:0007669"/>
    <property type="project" value="UniProtKB-ARBA"/>
</dbReference>
<evidence type="ECO:0000256" key="3">
    <source>
        <dbReference type="ARBA" id="ARBA00022553"/>
    </source>
</evidence>
<dbReference type="SUPFAM" id="SSF47336">
    <property type="entry name" value="ACP-like"/>
    <property type="match status" value="1"/>
</dbReference>
<dbReference type="InterPro" id="IPR000873">
    <property type="entry name" value="AMP-dep_synth/lig_dom"/>
</dbReference>
<dbReference type="CDD" id="cd12116">
    <property type="entry name" value="A_NRPS_Ta1_like"/>
    <property type="match status" value="1"/>
</dbReference>
<dbReference type="Pfam" id="PF00668">
    <property type="entry name" value="Condensation"/>
    <property type="match status" value="1"/>
</dbReference>
<dbReference type="PANTHER" id="PTHR45527">
    <property type="entry name" value="NONRIBOSOMAL PEPTIDE SYNTHETASE"/>
    <property type="match status" value="1"/>
</dbReference>
<dbReference type="FunFam" id="1.10.1200.10:FF:000016">
    <property type="entry name" value="Non-ribosomal peptide synthase"/>
    <property type="match status" value="1"/>
</dbReference>
<gene>
    <name evidence="6" type="ORF">BDK92_6690</name>
</gene>
<dbReference type="Gene3D" id="2.30.38.10">
    <property type="entry name" value="Luciferase, Domain 3"/>
    <property type="match status" value="1"/>
</dbReference>
<dbReference type="Pfam" id="PF00501">
    <property type="entry name" value="AMP-binding"/>
    <property type="match status" value="1"/>
</dbReference>
<keyword evidence="7" id="KW-1185">Reference proteome</keyword>
<dbReference type="InterPro" id="IPR020806">
    <property type="entry name" value="PKS_PP-bd"/>
</dbReference>
<dbReference type="GO" id="GO:0031177">
    <property type="term" value="F:phosphopantetheine binding"/>
    <property type="evidence" value="ECO:0007669"/>
    <property type="project" value="InterPro"/>
</dbReference>
<feature type="compositionally biased region" description="Low complexity" evidence="4">
    <location>
        <begin position="1"/>
        <end position="19"/>
    </location>
</feature>
<dbReference type="PROSITE" id="PS00455">
    <property type="entry name" value="AMP_BINDING"/>
    <property type="match status" value="1"/>
</dbReference>
<dbReference type="InterPro" id="IPR025110">
    <property type="entry name" value="AMP-bd_C"/>
</dbReference>
<dbReference type="SUPFAM" id="SSF56801">
    <property type="entry name" value="Acetyl-CoA synthetase-like"/>
    <property type="match status" value="1"/>
</dbReference>
<feature type="region of interest" description="Disordered" evidence="4">
    <location>
        <begin position="275"/>
        <end position="310"/>
    </location>
</feature>
<evidence type="ECO:0000256" key="1">
    <source>
        <dbReference type="ARBA" id="ARBA00001957"/>
    </source>
</evidence>
<dbReference type="Gene3D" id="3.30.559.10">
    <property type="entry name" value="Chloramphenicol acetyltransferase-like domain"/>
    <property type="match status" value="1"/>
</dbReference>
<feature type="domain" description="Carrier" evidence="5">
    <location>
        <begin position="1060"/>
        <end position="1135"/>
    </location>
</feature>
<proteinExistence type="predicted"/>
<comment type="cofactor">
    <cofactor evidence="1">
        <name>pantetheine 4'-phosphate</name>
        <dbReference type="ChEBI" id="CHEBI:47942"/>
    </cofactor>
</comment>
<dbReference type="PANTHER" id="PTHR45527:SF1">
    <property type="entry name" value="FATTY ACID SYNTHASE"/>
    <property type="match status" value="1"/>
</dbReference>
<dbReference type="AlphaFoldDB" id="A0A495JVC7"/>
<dbReference type="InterPro" id="IPR001242">
    <property type="entry name" value="Condensation_dom"/>
</dbReference>
<organism evidence="6 7">
    <name type="scientific">Micromonospora pisi</name>
    <dbReference type="NCBI Taxonomy" id="589240"/>
    <lineage>
        <taxon>Bacteria</taxon>
        <taxon>Bacillati</taxon>
        <taxon>Actinomycetota</taxon>
        <taxon>Actinomycetes</taxon>
        <taxon>Micromonosporales</taxon>
        <taxon>Micromonosporaceae</taxon>
        <taxon>Micromonospora</taxon>
    </lineage>
</organism>
<dbReference type="Gene3D" id="3.30.559.30">
    <property type="entry name" value="Nonribosomal peptide synthetase, condensation domain"/>
    <property type="match status" value="1"/>
</dbReference>
<dbReference type="GO" id="GO:0044550">
    <property type="term" value="P:secondary metabolite biosynthetic process"/>
    <property type="evidence" value="ECO:0007669"/>
    <property type="project" value="TreeGrafter"/>
</dbReference>
<dbReference type="GO" id="GO:0005829">
    <property type="term" value="C:cytosol"/>
    <property type="evidence" value="ECO:0007669"/>
    <property type="project" value="TreeGrafter"/>
</dbReference>
<dbReference type="Proteomes" id="UP000277671">
    <property type="component" value="Unassembled WGS sequence"/>
</dbReference>
<dbReference type="FunFam" id="3.40.50.980:FF:000001">
    <property type="entry name" value="Non-ribosomal peptide synthetase"/>
    <property type="match status" value="1"/>
</dbReference>
<comment type="caution">
    <text evidence="6">The sequence shown here is derived from an EMBL/GenBank/DDBJ whole genome shotgun (WGS) entry which is preliminary data.</text>
</comment>
<feature type="region of interest" description="Disordered" evidence="4">
    <location>
        <begin position="1"/>
        <end position="24"/>
    </location>
</feature>
<evidence type="ECO:0000313" key="6">
    <source>
        <dbReference type="EMBL" id="RKR92252.1"/>
    </source>
</evidence>
<dbReference type="InterPro" id="IPR036736">
    <property type="entry name" value="ACP-like_sf"/>
</dbReference>
<reference evidence="6 7" key="1">
    <citation type="submission" date="2018-10" db="EMBL/GenBank/DDBJ databases">
        <title>Sequencing the genomes of 1000 actinobacteria strains.</title>
        <authorList>
            <person name="Klenk H.-P."/>
        </authorList>
    </citation>
    <scope>NUCLEOTIDE SEQUENCE [LARGE SCALE GENOMIC DNA]</scope>
    <source>
        <strain evidence="6 7">DSM 45175</strain>
    </source>
</reference>
<evidence type="ECO:0000313" key="7">
    <source>
        <dbReference type="Proteomes" id="UP000277671"/>
    </source>
</evidence>
<dbReference type="SMART" id="SM00823">
    <property type="entry name" value="PKS_PP"/>
    <property type="match status" value="1"/>
</dbReference>
<protein>
    <submittedName>
        <fullName evidence="6">Amino acid adenylation domain-containing protein</fullName>
    </submittedName>
</protein>
<dbReference type="GO" id="GO:0003824">
    <property type="term" value="F:catalytic activity"/>
    <property type="evidence" value="ECO:0007669"/>
    <property type="project" value="InterPro"/>
</dbReference>
<evidence type="ECO:0000259" key="5">
    <source>
        <dbReference type="PROSITE" id="PS50075"/>
    </source>
</evidence>
<dbReference type="InterPro" id="IPR020845">
    <property type="entry name" value="AMP-binding_CS"/>
</dbReference>